<sequence length="254" mass="29197">MMKIVLILSIIFLFSLNICFSQSKVDGFIGFDISIPIYEVGDEYGNGVYNVNARSQINTDFNGGLNCWVFNNLGFSFGLGLSYKTFFIDHQLQFAEFQLPSDFNNERRLKVSGGIPSVGVVYKKGRFRTGISFNQLFRFNKNYSKPRSYHDSGVIDFPHSLPFIIIAVKEETEVVNDAFAYSGIQFYIQYTLAGRFNLNVGLESNLFNIKQNHYSLKVFKYPEAHINEIEVLEDFHVSNKYRGFNIGLYYLLCK</sequence>
<comment type="caution">
    <text evidence="1">The sequence shown here is derived from an EMBL/GenBank/DDBJ whole genome shotgun (WGS) entry which is preliminary data.</text>
</comment>
<gene>
    <name evidence="1" type="ORF">IPP15_16770</name>
</gene>
<dbReference type="EMBL" id="JADKGY010000029">
    <property type="protein sequence ID" value="MBK9983994.1"/>
    <property type="molecule type" value="Genomic_DNA"/>
</dbReference>
<organism evidence="1 2">
    <name type="scientific">Candidatus Opimibacter skivensis</name>
    <dbReference type="NCBI Taxonomy" id="2982028"/>
    <lineage>
        <taxon>Bacteria</taxon>
        <taxon>Pseudomonadati</taxon>
        <taxon>Bacteroidota</taxon>
        <taxon>Saprospiria</taxon>
        <taxon>Saprospirales</taxon>
        <taxon>Saprospiraceae</taxon>
        <taxon>Candidatus Opimibacter</taxon>
    </lineage>
</organism>
<dbReference type="Proteomes" id="UP000808337">
    <property type="component" value="Unassembled WGS sequence"/>
</dbReference>
<name>A0A9D7XP11_9BACT</name>
<evidence type="ECO:0008006" key="3">
    <source>
        <dbReference type="Google" id="ProtNLM"/>
    </source>
</evidence>
<evidence type="ECO:0000313" key="2">
    <source>
        <dbReference type="Proteomes" id="UP000808337"/>
    </source>
</evidence>
<reference evidence="1 2" key="1">
    <citation type="submission" date="2020-10" db="EMBL/GenBank/DDBJ databases">
        <title>Connecting structure to function with the recovery of over 1000 high-quality activated sludge metagenome-assembled genomes encoding full-length rRNA genes using long-read sequencing.</title>
        <authorList>
            <person name="Singleton C.M."/>
            <person name="Petriglieri F."/>
            <person name="Kristensen J.M."/>
            <person name="Kirkegaard R.H."/>
            <person name="Michaelsen T.Y."/>
            <person name="Andersen M.H."/>
            <person name="Karst S.M."/>
            <person name="Dueholm M.S."/>
            <person name="Nielsen P.H."/>
            <person name="Albertsen M."/>
        </authorList>
    </citation>
    <scope>NUCLEOTIDE SEQUENCE [LARGE SCALE GENOMIC DNA]</scope>
    <source>
        <strain evidence="1">Ribe_18-Q3-R11-54_MAXAC.273</strain>
    </source>
</reference>
<evidence type="ECO:0000313" key="1">
    <source>
        <dbReference type="EMBL" id="MBK9983994.1"/>
    </source>
</evidence>
<dbReference type="AlphaFoldDB" id="A0A9D7XP11"/>
<protein>
    <recommendedName>
        <fullName evidence="3">Outer membrane protein beta-barrel domain-containing protein</fullName>
    </recommendedName>
</protein>
<accession>A0A9D7XP11</accession>
<proteinExistence type="predicted"/>